<organism evidence="5 6">
    <name type="scientific">Karstenula rhodostoma CBS 690.94</name>
    <dbReference type="NCBI Taxonomy" id="1392251"/>
    <lineage>
        <taxon>Eukaryota</taxon>
        <taxon>Fungi</taxon>
        <taxon>Dikarya</taxon>
        <taxon>Ascomycota</taxon>
        <taxon>Pezizomycotina</taxon>
        <taxon>Dothideomycetes</taxon>
        <taxon>Pleosporomycetidae</taxon>
        <taxon>Pleosporales</taxon>
        <taxon>Massarineae</taxon>
        <taxon>Didymosphaeriaceae</taxon>
        <taxon>Karstenula</taxon>
    </lineage>
</organism>
<dbReference type="CDD" id="cd08249">
    <property type="entry name" value="enoyl_reductase_like"/>
    <property type="match status" value="1"/>
</dbReference>
<name>A0A9P4PZL2_9PLEO</name>
<dbReference type="Gene3D" id="3.40.50.720">
    <property type="entry name" value="NAD(P)-binding Rossmann-like Domain"/>
    <property type="match status" value="1"/>
</dbReference>
<dbReference type="AlphaFoldDB" id="A0A9P4PZL2"/>
<gene>
    <name evidence="5" type="ORF">P171DRAFT_426249</name>
</gene>
<dbReference type="InterPro" id="IPR011032">
    <property type="entry name" value="GroES-like_sf"/>
</dbReference>
<dbReference type="OrthoDB" id="3233595at2759"/>
<dbReference type="InterPro" id="IPR036291">
    <property type="entry name" value="NAD(P)-bd_dom_sf"/>
</dbReference>
<comment type="caution">
    <text evidence="5">The sequence shown here is derived from an EMBL/GenBank/DDBJ whole genome shotgun (WGS) entry which is preliminary data.</text>
</comment>
<dbReference type="EMBL" id="MU001492">
    <property type="protein sequence ID" value="KAF2451796.1"/>
    <property type="molecule type" value="Genomic_DNA"/>
</dbReference>
<dbReference type="InterPro" id="IPR047122">
    <property type="entry name" value="Trans-enoyl_RdTase-like"/>
</dbReference>
<dbReference type="InterPro" id="IPR013154">
    <property type="entry name" value="ADH-like_N"/>
</dbReference>
<feature type="domain" description="Enoyl reductase (ER)" evidence="4">
    <location>
        <begin position="8"/>
        <end position="251"/>
    </location>
</feature>
<protein>
    <submittedName>
        <fullName evidence="5">GroES-like protein</fullName>
    </submittedName>
</protein>
<dbReference type="SMART" id="SM00829">
    <property type="entry name" value="PKS_ER"/>
    <property type="match status" value="1"/>
</dbReference>
<evidence type="ECO:0000256" key="1">
    <source>
        <dbReference type="ARBA" id="ARBA00008072"/>
    </source>
</evidence>
<proteinExistence type="inferred from homology"/>
<evidence type="ECO:0000313" key="5">
    <source>
        <dbReference type="EMBL" id="KAF2451796.1"/>
    </source>
</evidence>
<evidence type="ECO:0000256" key="3">
    <source>
        <dbReference type="ARBA" id="ARBA00023002"/>
    </source>
</evidence>
<dbReference type="Gene3D" id="3.90.180.10">
    <property type="entry name" value="Medium-chain alcohol dehydrogenases, catalytic domain"/>
    <property type="match status" value="1"/>
</dbReference>
<comment type="similarity">
    <text evidence="1">Belongs to the zinc-containing alcohol dehydrogenase family.</text>
</comment>
<evidence type="ECO:0000313" key="6">
    <source>
        <dbReference type="Proteomes" id="UP000799764"/>
    </source>
</evidence>
<dbReference type="InterPro" id="IPR020843">
    <property type="entry name" value="ER"/>
</dbReference>
<dbReference type="PANTHER" id="PTHR45348">
    <property type="entry name" value="HYPOTHETICAL OXIDOREDUCTASE (EUROFUNG)"/>
    <property type="match status" value="1"/>
</dbReference>
<dbReference type="PANTHER" id="PTHR45348:SF5">
    <property type="entry name" value="OXIDOREDUCTASE, PUTATIVE (AFU_ORTHOLOGUE AFUA_8G01420)-RELATED"/>
    <property type="match status" value="1"/>
</dbReference>
<comment type="subunit">
    <text evidence="2">Monomer.</text>
</comment>
<keyword evidence="6" id="KW-1185">Reference proteome</keyword>
<evidence type="ECO:0000259" key="4">
    <source>
        <dbReference type="SMART" id="SM00829"/>
    </source>
</evidence>
<reference evidence="5" key="1">
    <citation type="journal article" date="2020" name="Stud. Mycol.">
        <title>101 Dothideomycetes genomes: a test case for predicting lifestyles and emergence of pathogens.</title>
        <authorList>
            <person name="Haridas S."/>
            <person name="Albert R."/>
            <person name="Binder M."/>
            <person name="Bloem J."/>
            <person name="Labutti K."/>
            <person name="Salamov A."/>
            <person name="Andreopoulos B."/>
            <person name="Baker S."/>
            <person name="Barry K."/>
            <person name="Bills G."/>
            <person name="Bluhm B."/>
            <person name="Cannon C."/>
            <person name="Castanera R."/>
            <person name="Culley D."/>
            <person name="Daum C."/>
            <person name="Ezra D."/>
            <person name="Gonzalez J."/>
            <person name="Henrissat B."/>
            <person name="Kuo A."/>
            <person name="Liang C."/>
            <person name="Lipzen A."/>
            <person name="Lutzoni F."/>
            <person name="Magnuson J."/>
            <person name="Mondo S."/>
            <person name="Nolan M."/>
            <person name="Ohm R."/>
            <person name="Pangilinan J."/>
            <person name="Park H.-J."/>
            <person name="Ramirez L."/>
            <person name="Alfaro M."/>
            <person name="Sun H."/>
            <person name="Tritt A."/>
            <person name="Yoshinaga Y."/>
            <person name="Zwiers L.-H."/>
            <person name="Turgeon B."/>
            <person name="Goodwin S."/>
            <person name="Spatafora J."/>
            <person name="Crous P."/>
            <person name="Grigoriev I."/>
        </authorList>
    </citation>
    <scope>NUCLEOTIDE SEQUENCE</scope>
    <source>
        <strain evidence="5">CBS 690.94</strain>
    </source>
</reference>
<accession>A0A9P4PZL2</accession>
<evidence type="ECO:0000256" key="2">
    <source>
        <dbReference type="ARBA" id="ARBA00011245"/>
    </source>
</evidence>
<sequence length="379" mass="40739">MKEAIVQPSIEVVEIIESPIPIPKDDEVVIKVVVAGSNPKDWKRPNWKNHAHNSGDDMAGIVHTTGSLVKTFKPGDRVAAYHHSGQPHGSFAEYAVAPEHMTFHIPSTLSFEEAATLPLASYTAALALYIDLQLPLPFTRSPRPEAPTKKGDALLIYGVASACGAFAAKFARLSGIYPIIGVAGRGAAFAETLVDYVVDYRNGEDELVASVDAILAKEGLPPKLPRVFDAISEKGSLEATLRLIDADGGVVSTLLPPKLFARDKEAFRYPEGVTAINTAAPVLFDVHKAFGLVWSRYMTVLLEERRVVGHPFEVVPGGLHGVLTGLRRLYEGRVSAVKLVYRIGETGELGVVRLDGEDKKVAAVSNVIAEFPFGGGEGN</sequence>
<dbReference type="SUPFAM" id="SSF51735">
    <property type="entry name" value="NAD(P)-binding Rossmann-fold domains"/>
    <property type="match status" value="1"/>
</dbReference>
<dbReference type="GO" id="GO:0016651">
    <property type="term" value="F:oxidoreductase activity, acting on NAD(P)H"/>
    <property type="evidence" value="ECO:0007669"/>
    <property type="project" value="InterPro"/>
</dbReference>
<keyword evidence="3" id="KW-0560">Oxidoreductase</keyword>
<dbReference type="Pfam" id="PF08240">
    <property type="entry name" value="ADH_N"/>
    <property type="match status" value="1"/>
</dbReference>
<dbReference type="Proteomes" id="UP000799764">
    <property type="component" value="Unassembled WGS sequence"/>
</dbReference>
<dbReference type="SUPFAM" id="SSF50129">
    <property type="entry name" value="GroES-like"/>
    <property type="match status" value="1"/>
</dbReference>